<feature type="transmembrane region" description="Helical" evidence="7">
    <location>
        <begin position="430"/>
        <end position="448"/>
    </location>
</feature>
<protein>
    <submittedName>
        <fullName evidence="8">Amino acid/polyamine transporter I</fullName>
    </submittedName>
</protein>
<dbReference type="OrthoDB" id="3257095at2759"/>
<accession>A0A162I2I5</accession>
<dbReference type="Pfam" id="PF13520">
    <property type="entry name" value="AA_permease_2"/>
    <property type="match status" value="1"/>
</dbReference>
<sequence length="547" mass="58995">MEMRDMRARQPARPTDPDSAALARAGKKQVLKPLCHGFRQVSFSQPSHSYGLIMASDCLQWRPSRTRVPVSPRLDRHTVHIHLHRGTGVHVSNPSSPPPALSLSDTPDLRAPAAGGQYHWVYMLAPKPMRNFMSYVTAWMTILAWIATVATGAYLSASMIQSVCIVNWEGFAANQRPYQLTLMTWAVVLACVLCNTVVASLLPRIESLFFVLHVLGFFAILIPLVYYSPKGDASVLFSTRLNQGQWPTYGLSFMVGTLGSALSFVGADAATHMSEEVTNAPVNVPRSIVTSIIVNGTLGLAMLLAAIFCMGDPAAALEAQDTIGYPFIEIFIQGTGSLSGSTVMASILIALSCSATVGFLATASRIIWSFARDNGLPFSSLLSRLISKAAKVHERSRVPLYAIAVASIVPCGLTLINVGSLIAFNGVTSLALVGFYSTYFLSLIFLLCRRLGSSICSPGPTGDTAGCGLIWGPWHVPGWLGVANNALSCAYLLVIWSFGFFPSSLPVTQTNMNYSSVVFGATVLYSLVYYVIWARKSYDGPVIEISA</sequence>
<keyword evidence="9" id="KW-1185">Reference proteome</keyword>
<evidence type="ECO:0000256" key="3">
    <source>
        <dbReference type="ARBA" id="ARBA00022692"/>
    </source>
</evidence>
<comment type="caution">
    <text evidence="8">The sequence shown here is derived from an EMBL/GenBank/DDBJ whole genome shotgun (WGS) entry which is preliminary data.</text>
</comment>
<evidence type="ECO:0000256" key="6">
    <source>
        <dbReference type="SAM" id="MobiDB-lite"/>
    </source>
</evidence>
<dbReference type="STRING" id="1081109.A0A162I2I5"/>
<feature type="transmembrane region" description="Helical" evidence="7">
    <location>
        <begin position="343"/>
        <end position="363"/>
    </location>
</feature>
<feature type="transmembrane region" description="Helical" evidence="7">
    <location>
        <begin position="132"/>
        <end position="157"/>
    </location>
</feature>
<proteinExistence type="predicted"/>
<reference evidence="8 9" key="1">
    <citation type="journal article" date="2016" name="Genome Biol. Evol.">
        <title>Divergent and convergent evolution of fungal pathogenicity.</title>
        <authorList>
            <person name="Shang Y."/>
            <person name="Xiao G."/>
            <person name="Zheng P."/>
            <person name="Cen K."/>
            <person name="Zhan S."/>
            <person name="Wang C."/>
        </authorList>
    </citation>
    <scope>NUCLEOTIDE SEQUENCE [LARGE SCALE GENOMIC DNA]</scope>
    <source>
        <strain evidence="8 9">RCEF 2490</strain>
    </source>
</reference>
<evidence type="ECO:0000256" key="2">
    <source>
        <dbReference type="ARBA" id="ARBA00022448"/>
    </source>
</evidence>
<feature type="transmembrane region" description="Helical" evidence="7">
    <location>
        <begin position="246"/>
        <end position="267"/>
    </location>
</feature>
<dbReference type="GO" id="GO:0016020">
    <property type="term" value="C:membrane"/>
    <property type="evidence" value="ECO:0007669"/>
    <property type="project" value="UniProtKB-SubCell"/>
</dbReference>
<dbReference type="GO" id="GO:0022857">
    <property type="term" value="F:transmembrane transporter activity"/>
    <property type="evidence" value="ECO:0007669"/>
    <property type="project" value="InterPro"/>
</dbReference>
<keyword evidence="3 7" id="KW-0812">Transmembrane</keyword>
<evidence type="ECO:0000313" key="9">
    <source>
        <dbReference type="Proteomes" id="UP000078544"/>
    </source>
</evidence>
<dbReference type="PANTHER" id="PTHR45649:SF1">
    <property type="entry name" value="TRANSPORTER, PUTATIVE (EUROFUNG)-RELATED"/>
    <property type="match status" value="1"/>
</dbReference>
<name>A0A162I2I5_9HYPO</name>
<organism evidence="8 9">
    <name type="scientific">Moelleriella libera RCEF 2490</name>
    <dbReference type="NCBI Taxonomy" id="1081109"/>
    <lineage>
        <taxon>Eukaryota</taxon>
        <taxon>Fungi</taxon>
        <taxon>Dikarya</taxon>
        <taxon>Ascomycota</taxon>
        <taxon>Pezizomycotina</taxon>
        <taxon>Sordariomycetes</taxon>
        <taxon>Hypocreomycetidae</taxon>
        <taxon>Hypocreales</taxon>
        <taxon>Clavicipitaceae</taxon>
        <taxon>Moelleriella</taxon>
    </lineage>
</organism>
<dbReference type="Proteomes" id="UP000078544">
    <property type="component" value="Unassembled WGS sequence"/>
</dbReference>
<dbReference type="Gene3D" id="1.20.1740.10">
    <property type="entry name" value="Amino acid/polyamine transporter I"/>
    <property type="match status" value="1"/>
</dbReference>
<dbReference type="EMBL" id="AZGY01000034">
    <property type="protein sequence ID" value="KZZ87783.1"/>
    <property type="molecule type" value="Genomic_DNA"/>
</dbReference>
<evidence type="ECO:0000256" key="4">
    <source>
        <dbReference type="ARBA" id="ARBA00022989"/>
    </source>
</evidence>
<feature type="transmembrane region" description="Helical" evidence="7">
    <location>
        <begin position="288"/>
        <end position="308"/>
    </location>
</feature>
<comment type="subcellular location">
    <subcellularLocation>
        <location evidence="1">Membrane</location>
        <topology evidence="1">Multi-pass membrane protein</topology>
    </subcellularLocation>
</comment>
<feature type="region of interest" description="Disordered" evidence="6">
    <location>
        <begin position="1"/>
        <end position="20"/>
    </location>
</feature>
<evidence type="ECO:0000256" key="5">
    <source>
        <dbReference type="ARBA" id="ARBA00023136"/>
    </source>
</evidence>
<feature type="transmembrane region" description="Helical" evidence="7">
    <location>
        <begin position="208"/>
        <end position="226"/>
    </location>
</feature>
<feature type="transmembrane region" description="Helical" evidence="7">
    <location>
        <begin position="398"/>
        <end position="424"/>
    </location>
</feature>
<dbReference type="AlphaFoldDB" id="A0A162I2I5"/>
<evidence type="ECO:0000313" key="8">
    <source>
        <dbReference type="EMBL" id="KZZ87783.1"/>
    </source>
</evidence>
<feature type="transmembrane region" description="Helical" evidence="7">
    <location>
        <begin position="479"/>
        <end position="501"/>
    </location>
</feature>
<dbReference type="InterPro" id="IPR002293">
    <property type="entry name" value="AA/rel_permease1"/>
</dbReference>
<feature type="transmembrane region" description="Helical" evidence="7">
    <location>
        <begin position="513"/>
        <end position="532"/>
    </location>
</feature>
<feature type="transmembrane region" description="Helical" evidence="7">
    <location>
        <begin position="177"/>
        <end position="201"/>
    </location>
</feature>
<gene>
    <name evidence="8" type="ORF">AAL_08286</name>
</gene>
<keyword evidence="5 7" id="KW-0472">Membrane</keyword>
<keyword evidence="4 7" id="KW-1133">Transmembrane helix</keyword>
<evidence type="ECO:0000256" key="7">
    <source>
        <dbReference type="SAM" id="Phobius"/>
    </source>
</evidence>
<evidence type="ECO:0000256" key="1">
    <source>
        <dbReference type="ARBA" id="ARBA00004141"/>
    </source>
</evidence>
<keyword evidence="2" id="KW-0813">Transport</keyword>
<dbReference type="PANTHER" id="PTHR45649">
    <property type="entry name" value="AMINO-ACID PERMEASE BAT1"/>
    <property type="match status" value="1"/>
</dbReference>